<dbReference type="Gene3D" id="1.10.357.10">
    <property type="entry name" value="Tetracycline Repressor, domain 2"/>
    <property type="match status" value="1"/>
</dbReference>
<protein>
    <recommendedName>
        <fullName evidence="3">HTH tetR-type domain-containing protein</fullName>
    </recommendedName>
</protein>
<feature type="DNA-binding region" description="H-T-H motif" evidence="2">
    <location>
        <begin position="41"/>
        <end position="60"/>
    </location>
</feature>
<dbReference type="RefSeq" id="WP_420245353.1">
    <property type="nucleotide sequence ID" value="NZ_BOPV01000001.1"/>
</dbReference>
<evidence type="ECO:0000313" key="5">
    <source>
        <dbReference type="Proteomes" id="UP000681075"/>
    </source>
</evidence>
<name>A0A8S8XGS3_9PROT</name>
<dbReference type="PANTHER" id="PTHR30055">
    <property type="entry name" value="HTH-TYPE TRANSCRIPTIONAL REGULATOR RUTR"/>
    <property type="match status" value="1"/>
</dbReference>
<proteinExistence type="predicted"/>
<evidence type="ECO:0000256" key="2">
    <source>
        <dbReference type="PROSITE-ProRule" id="PRU00335"/>
    </source>
</evidence>
<dbReference type="GO" id="GO:0000976">
    <property type="term" value="F:transcription cis-regulatory region binding"/>
    <property type="evidence" value="ECO:0007669"/>
    <property type="project" value="TreeGrafter"/>
</dbReference>
<reference evidence="4" key="1">
    <citation type="submission" date="2021-02" db="EMBL/GenBank/DDBJ databases">
        <title>Genome sequence of Rhodospirillales sp. strain TMPK1 isolated from soil.</title>
        <authorList>
            <person name="Nakai R."/>
            <person name="Kusada H."/>
            <person name="Tamaki H."/>
        </authorList>
    </citation>
    <scope>NUCLEOTIDE SEQUENCE</scope>
    <source>
        <strain evidence="4">TMPK1</strain>
    </source>
</reference>
<dbReference type="Gene3D" id="1.10.10.60">
    <property type="entry name" value="Homeodomain-like"/>
    <property type="match status" value="1"/>
</dbReference>
<feature type="domain" description="HTH tetR-type" evidence="3">
    <location>
        <begin position="18"/>
        <end position="78"/>
    </location>
</feature>
<dbReference type="GO" id="GO:0003700">
    <property type="term" value="F:DNA-binding transcription factor activity"/>
    <property type="evidence" value="ECO:0007669"/>
    <property type="project" value="TreeGrafter"/>
</dbReference>
<sequence>MPRAKSNSKTRDTIDSDTPIRDRILHAAFTAFTERGYGETSTLEIATRARVSKRELYAVVGNKQQMLIACIATRAQRMEAPADMPAPHDHDSLIAILAAFGARVMTEVCDVDVLAVHRLAIAEAERSPEVAQALDEVGRKAAVAKLRNLIEAAQQQDLIAAGDPAQISRRYLALLWEGTLVDLLLRLAEPPSAADIKTRARNAAELLLRLYPAPEKKPAARKRA</sequence>
<dbReference type="SUPFAM" id="SSF48498">
    <property type="entry name" value="Tetracyclin repressor-like, C-terminal domain"/>
    <property type="match status" value="1"/>
</dbReference>
<organism evidence="4 5">
    <name type="scientific">Roseiterribacter gracilis</name>
    <dbReference type="NCBI Taxonomy" id="2812848"/>
    <lineage>
        <taxon>Bacteria</taxon>
        <taxon>Pseudomonadati</taxon>
        <taxon>Pseudomonadota</taxon>
        <taxon>Alphaproteobacteria</taxon>
        <taxon>Rhodospirillales</taxon>
        <taxon>Roseiterribacteraceae</taxon>
        <taxon>Roseiterribacter</taxon>
    </lineage>
</organism>
<dbReference type="Pfam" id="PF00440">
    <property type="entry name" value="TetR_N"/>
    <property type="match status" value="1"/>
</dbReference>
<dbReference type="InterPro" id="IPR039536">
    <property type="entry name" value="TetR_C_Proteobacteria"/>
</dbReference>
<gene>
    <name evidence="4" type="ORF">TMPK1_39710</name>
</gene>
<dbReference type="PANTHER" id="PTHR30055:SF146">
    <property type="entry name" value="HTH-TYPE TRANSCRIPTIONAL DUAL REGULATOR CECR"/>
    <property type="match status" value="1"/>
</dbReference>
<comment type="caution">
    <text evidence="4">The sequence shown here is derived from an EMBL/GenBank/DDBJ whole genome shotgun (WGS) entry which is preliminary data.</text>
</comment>
<dbReference type="InterPro" id="IPR036271">
    <property type="entry name" value="Tet_transcr_reg_TetR-rel_C_sf"/>
</dbReference>
<dbReference type="Proteomes" id="UP000681075">
    <property type="component" value="Unassembled WGS sequence"/>
</dbReference>
<keyword evidence="1 2" id="KW-0238">DNA-binding</keyword>
<accession>A0A8S8XGS3</accession>
<dbReference type="PROSITE" id="PS50977">
    <property type="entry name" value="HTH_TETR_2"/>
    <property type="match status" value="1"/>
</dbReference>
<dbReference type="InterPro" id="IPR050109">
    <property type="entry name" value="HTH-type_TetR-like_transc_reg"/>
</dbReference>
<dbReference type="InterPro" id="IPR001647">
    <property type="entry name" value="HTH_TetR"/>
</dbReference>
<dbReference type="AlphaFoldDB" id="A0A8S8XGS3"/>
<evidence type="ECO:0000313" key="4">
    <source>
        <dbReference type="EMBL" id="GIL41734.1"/>
    </source>
</evidence>
<keyword evidence="5" id="KW-1185">Reference proteome</keyword>
<dbReference type="EMBL" id="BOPV01000001">
    <property type="protein sequence ID" value="GIL41734.1"/>
    <property type="molecule type" value="Genomic_DNA"/>
</dbReference>
<dbReference type="SUPFAM" id="SSF46689">
    <property type="entry name" value="Homeodomain-like"/>
    <property type="match status" value="1"/>
</dbReference>
<evidence type="ECO:0000256" key="1">
    <source>
        <dbReference type="ARBA" id="ARBA00023125"/>
    </source>
</evidence>
<dbReference type="PRINTS" id="PR00455">
    <property type="entry name" value="HTHTETR"/>
</dbReference>
<dbReference type="Pfam" id="PF14246">
    <property type="entry name" value="TetR_C_7"/>
    <property type="match status" value="1"/>
</dbReference>
<dbReference type="InterPro" id="IPR009057">
    <property type="entry name" value="Homeodomain-like_sf"/>
</dbReference>
<evidence type="ECO:0000259" key="3">
    <source>
        <dbReference type="PROSITE" id="PS50977"/>
    </source>
</evidence>